<keyword evidence="2" id="KW-0808">Transferase</keyword>
<dbReference type="InterPro" id="IPR016181">
    <property type="entry name" value="Acyl_CoA_acyltransferase"/>
</dbReference>
<gene>
    <name evidence="2" type="ORF">ACFONC_04185</name>
</gene>
<dbReference type="PANTHER" id="PTHR43792">
    <property type="entry name" value="GNAT FAMILY, PUTATIVE (AFU_ORTHOLOGUE AFUA_3G00765)-RELATED-RELATED"/>
    <property type="match status" value="1"/>
</dbReference>
<feature type="domain" description="N-acetyltransferase" evidence="1">
    <location>
        <begin position="13"/>
        <end position="172"/>
    </location>
</feature>
<dbReference type="InterPro" id="IPR000182">
    <property type="entry name" value="GNAT_dom"/>
</dbReference>
<keyword evidence="2" id="KW-0012">Acyltransferase</keyword>
<organism evidence="2 3">
    <name type="scientific">Luteimonas soli</name>
    <dbReference type="NCBI Taxonomy" id="1648966"/>
    <lineage>
        <taxon>Bacteria</taxon>
        <taxon>Pseudomonadati</taxon>
        <taxon>Pseudomonadota</taxon>
        <taxon>Gammaproteobacteria</taxon>
        <taxon>Lysobacterales</taxon>
        <taxon>Lysobacteraceae</taxon>
        <taxon>Luteimonas</taxon>
    </lineage>
</organism>
<comment type="caution">
    <text evidence="2">The sequence shown here is derived from an EMBL/GenBank/DDBJ whole genome shotgun (WGS) entry which is preliminary data.</text>
</comment>
<dbReference type="Gene3D" id="3.40.630.30">
    <property type="match status" value="1"/>
</dbReference>
<dbReference type="Pfam" id="PF13302">
    <property type="entry name" value="Acetyltransf_3"/>
    <property type="match status" value="1"/>
</dbReference>
<evidence type="ECO:0000259" key="1">
    <source>
        <dbReference type="PROSITE" id="PS51186"/>
    </source>
</evidence>
<evidence type="ECO:0000313" key="3">
    <source>
        <dbReference type="Proteomes" id="UP001595705"/>
    </source>
</evidence>
<protein>
    <submittedName>
        <fullName evidence="2">GNAT family N-acetyltransferase</fullName>
        <ecNumber evidence="2">2.3.-.-</ecNumber>
    </submittedName>
</protein>
<sequence length="181" mass="20404">MNPTDIRIETDRLLLRPPRIEDFDGFAELQADAEATRFIGGHVTRAEAWRRFLWQPGAWLVQGFGMFGVVEKSGQWVGQIGPWKPEGWPGNEIGYSFHPRAWGKGYATEAGIAAVDWAFEHLGWDDIIHCIDPGNEASQRVAQRLGSRKLRSGRLPSPFEDTAVDIWGQTREQWCARSANA</sequence>
<dbReference type="SUPFAM" id="SSF55729">
    <property type="entry name" value="Acyl-CoA N-acyltransferases (Nat)"/>
    <property type="match status" value="1"/>
</dbReference>
<reference evidence="3" key="1">
    <citation type="journal article" date="2019" name="Int. J. Syst. Evol. Microbiol.">
        <title>The Global Catalogue of Microorganisms (GCM) 10K type strain sequencing project: providing services to taxonomists for standard genome sequencing and annotation.</title>
        <authorList>
            <consortium name="The Broad Institute Genomics Platform"/>
            <consortium name="The Broad Institute Genome Sequencing Center for Infectious Disease"/>
            <person name="Wu L."/>
            <person name="Ma J."/>
        </authorList>
    </citation>
    <scope>NUCLEOTIDE SEQUENCE [LARGE SCALE GENOMIC DNA]</scope>
    <source>
        <strain evidence="3">KCTC 42441</strain>
    </source>
</reference>
<accession>A0ABV7XGV5</accession>
<dbReference type="InterPro" id="IPR051531">
    <property type="entry name" value="N-acetyltransferase"/>
</dbReference>
<keyword evidence="3" id="KW-1185">Reference proteome</keyword>
<dbReference type="RefSeq" id="WP_386742472.1">
    <property type="nucleotide sequence ID" value="NZ_JBHRYA010000003.1"/>
</dbReference>
<dbReference type="EC" id="2.3.-.-" evidence="2"/>
<proteinExistence type="predicted"/>
<dbReference type="EMBL" id="JBHRYA010000003">
    <property type="protein sequence ID" value="MFC3715347.1"/>
    <property type="molecule type" value="Genomic_DNA"/>
</dbReference>
<dbReference type="GO" id="GO:0016746">
    <property type="term" value="F:acyltransferase activity"/>
    <property type="evidence" value="ECO:0007669"/>
    <property type="project" value="UniProtKB-KW"/>
</dbReference>
<name>A0ABV7XGV5_9GAMM</name>
<dbReference type="PROSITE" id="PS51186">
    <property type="entry name" value="GNAT"/>
    <property type="match status" value="1"/>
</dbReference>
<dbReference type="PANTHER" id="PTHR43792:SF1">
    <property type="entry name" value="N-ACETYLTRANSFERASE DOMAIN-CONTAINING PROTEIN"/>
    <property type="match status" value="1"/>
</dbReference>
<evidence type="ECO:0000313" key="2">
    <source>
        <dbReference type="EMBL" id="MFC3715347.1"/>
    </source>
</evidence>
<dbReference type="Proteomes" id="UP001595705">
    <property type="component" value="Unassembled WGS sequence"/>
</dbReference>